<dbReference type="InterPro" id="IPR002885">
    <property type="entry name" value="PPR_rpt"/>
</dbReference>
<feature type="compositionally biased region" description="Basic and acidic residues" evidence="3">
    <location>
        <begin position="870"/>
        <end position="883"/>
    </location>
</feature>
<evidence type="ECO:0000313" key="5">
    <source>
        <dbReference type="Proteomes" id="UP000019373"/>
    </source>
</evidence>
<dbReference type="Proteomes" id="UP000019373">
    <property type="component" value="Unassembled WGS sequence"/>
</dbReference>
<dbReference type="PANTHER" id="PTHR47942:SF105">
    <property type="entry name" value="ATPASE EXPRESSION PROTEIN 3"/>
    <property type="match status" value="1"/>
</dbReference>
<sequence length="997" mass="112836">MLTCHSCLRRSIRSLVILDLQSAHPDVLLPSPTTTSSTRNHATIASIQKGHHLKLLRQAFRKKETPMSRSERIRGPGPVSLRNLRAKEFNKHHLDIRKPDDTTKVLSKYTSDTGLQTELKWTGGDALKLAQAVLDKLKAGIPLQALEMVRLSEKIPGADGSKGVDSVVSWNHIMDYYMSKSLTREAFKVFNEASSMKKRGHKPDAHTYTIMLRGFTMHHRKPHAVEDAMKVYDSIFRPESNIKPSIIHSNAIINCLGRALNMDALWSVAGRLPDRGPGSADKWTYTTILNTMQACAIRDAGQLAETDGDQEAAAKVIQNAIREGRKLWEDVISRWRSGEVNIDQTLVCAMGRLLLLGQRQDWDDIFSLVQQTMGLPRVTPPMVNRHKENTQPLQDALALPPPEADDASPDLEQLELAVADEAAHKVKNEFAVVDLSHRQMGGRDGADTTSPYANVANNVLSLLIEAAIKLKQIPVGKQYWAKLTHPDNEPFVMPDDDNLHSYLRLLRMSRSSKEICDLLRHPVNGALEGVWYRRGTFVIAMSTCARDFKNPNVFTYASTILDLMQSKLSKPDLKIMTMYLSLAMVTTPGISSEIEGEFNAEPGANNLIKAVRRFTYSDLDYRAIVSEWAGDDGEGRNEDEDEADEKLFVGRSRSPHRSNKFDNKEPRSPPEDLLEFMQTLNSAYDKLLNYRLKMTEKLATAFTCQKREVSQALQKLHPEAVSPSRLKSDSEAFEDTFKEQGAVFRSKRYPDKLGRSSDQKIRGPRVVDLEKRHPFRRDLEESEGGNTRDDRRSERGPRHRGREERWQEQSHRSGQDARENHWPKGGSRPPMSSRGAREDEGTGRFPQFSMSYGGYQEDRPPGRGSAYPRSSRDSPGDRRRERASGPPMFRRNNREDRRPERGSPRHGLFKGSGDERRPYRGSDSPMSHRDDRASRRPERDSGFSRGDPGFSRKDNRDNRPARQSFDSSPVSEGWSKAWKQSVEKSGEEGSRKDWVVL</sequence>
<dbReference type="Gene3D" id="1.25.40.10">
    <property type="entry name" value="Tetratricopeptide repeat domain"/>
    <property type="match status" value="1"/>
</dbReference>
<reference evidence="5" key="1">
    <citation type="journal article" date="2014" name="BMC Genomics">
        <title>Genome characteristics reveal the impact of lichenization on lichen-forming fungus Endocarpon pusillum Hedwig (Verrucariales, Ascomycota).</title>
        <authorList>
            <person name="Wang Y.-Y."/>
            <person name="Liu B."/>
            <person name="Zhang X.-Y."/>
            <person name="Zhou Q.-M."/>
            <person name="Zhang T."/>
            <person name="Li H."/>
            <person name="Yu Y.-F."/>
            <person name="Zhang X.-L."/>
            <person name="Hao X.-Y."/>
            <person name="Wang M."/>
            <person name="Wang L."/>
            <person name="Wei J.-C."/>
        </authorList>
    </citation>
    <scope>NUCLEOTIDE SEQUENCE [LARGE SCALE GENOMIC DNA]</scope>
    <source>
        <strain evidence="5">Z07020 / HMAS-L-300199</strain>
    </source>
</reference>
<evidence type="ECO:0000256" key="2">
    <source>
        <dbReference type="PROSITE-ProRule" id="PRU00708"/>
    </source>
</evidence>
<dbReference type="PROSITE" id="PS51375">
    <property type="entry name" value="PPR"/>
    <property type="match status" value="1"/>
</dbReference>
<dbReference type="OrthoDB" id="185373at2759"/>
<dbReference type="AlphaFoldDB" id="U1GCU2"/>
<feature type="compositionally biased region" description="Basic and acidic residues" evidence="3">
    <location>
        <begin position="912"/>
        <end position="942"/>
    </location>
</feature>
<feature type="compositionally biased region" description="Acidic residues" evidence="3">
    <location>
        <begin position="630"/>
        <end position="644"/>
    </location>
</feature>
<protein>
    <recommendedName>
        <fullName evidence="6">Pentatricopeptide repeat protein</fullName>
    </recommendedName>
</protein>
<evidence type="ECO:0008006" key="6">
    <source>
        <dbReference type="Google" id="ProtNLM"/>
    </source>
</evidence>
<dbReference type="PANTHER" id="PTHR47942">
    <property type="entry name" value="TETRATRICOPEPTIDE REPEAT (TPR)-LIKE SUPERFAMILY PROTEIN-RELATED"/>
    <property type="match status" value="1"/>
</dbReference>
<evidence type="ECO:0000256" key="1">
    <source>
        <dbReference type="ARBA" id="ARBA00022737"/>
    </source>
</evidence>
<feature type="region of interest" description="Disordered" evidence="3">
    <location>
        <begin position="748"/>
        <end position="997"/>
    </location>
</feature>
<gene>
    <name evidence="4" type="ORF">EPUS_01845</name>
</gene>
<feature type="compositionally biased region" description="Basic and acidic residues" evidence="3">
    <location>
        <begin position="786"/>
        <end position="822"/>
    </location>
</feature>
<keyword evidence="1" id="KW-0677">Repeat</keyword>
<feature type="region of interest" description="Disordered" evidence="3">
    <location>
        <begin position="630"/>
        <end position="671"/>
    </location>
</feature>
<dbReference type="GeneID" id="19236900"/>
<dbReference type="Pfam" id="PF13041">
    <property type="entry name" value="PPR_2"/>
    <property type="match status" value="1"/>
</dbReference>
<accession>U1GCU2</accession>
<feature type="compositionally biased region" description="Basic and acidic residues" evidence="3">
    <location>
        <begin position="748"/>
        <end position="779"/>
    </location>
</feature>
<dbReference type="eggNOG" id="ENOG502QSY4">
    <property type="taxonomic scope" value="Eukaryota"/>
</dbReference>
<evidence type="ECO:0000256" key="3">
    <source>
        <dbReference type="SAM" id="MobiDB-lite"/>
    </source>
</evidence>
<feature type="compositionally biased region" description="Basic and acidic residues" evidence="3">
    <location>
        <begin position="892"/>
        <end position="903"/>
    </location>
</feature>
<keyword evidence="5" id="KW-1185">Reference proteome</keyword>
<feature type="repeat" description="PPR" evidence="2">
    <location>
        <begin position="166"/>
        <end position="203"/>
    </location>
</feature>
<proteinExistence type="predicted"/>
<dbReference type="EMBL" id="KE721402">
    <property type="protein sequence ID" value="ERF69516.1"/>
    <property type="molecule type" value="Genomic_DNA"/>
</dbReference>
<feature type="compositionally biased region" description="Basic and acidic residues" evidence="3">
    <location>
        <begin position="981"/>
        <end position="997"/>
    </location>
</feature>
<feature type="compositionally biased region" description="Basic and acidic residues" evidence="3">
    <location>
        <begin position="950"/>
        <end position="960"/>
    </location>
</feature>
<dbReference type="InterPro" id="IPR011990">
    <property type="entry name" value="TPR-like_helical_dom_sf"/>
</dbReference>
<dbReference type="HOGENOM" id="CLU_300347_0_0_1"/>
<evidence type="ECO:0000313" key="4">
    <source>
        <dbReference type="EMBL" id="ERF69516.1"/>
    </source>
</evidence>
<dbReference type="InterPro" id="IPR051222">
    <property type="entry name" value="PPR/CCM1_RNA-binding"/>
</dbReference>
<organism evidence="4 5">
    <name type="scientific">Endocarpon pusillum (strain Z07020 / HMAS-L-300199)</name>
    <name type="common">Lichen-forming fungus</name>
    <dbReference type="NCBI Taxonomy" id="1263415"/>
    <lineage>
        <taxon>Eukaryota</taxon>
        <taxon>Fungi</taxon>
        <taxon>Dikarya</taxon>
        <taxon>Ascomycota</taxon>
        <taxon>Pezizomycotina</taxon>
        <taxon>Eurotiomycetes</taxon>
        <taxon>Chaetothyriomycetidae</taxon>
        <taxon>Verrucariales</taxon>
        <taxon>Verrucariaceae</taxon>
        <taxon>Endocarpon</taxon>
    </lineage>
</organism>
<name>U1GCU2_ENDPU</name>
<feature type="compositionally biased region" description="Basic and acidic residues" evidence="3">
    <location>
        <begin position="659"/>
        <end position="670"/>
    </location>
</feature>
<dbReference type="RefSeq" id="XP_007804773.1">
    <property type="nucleotide sequence ID" value="XM_007806582.1"/>
</dbReference>